<organism evidence="1">
    <name type="scientific">Leviviridae sp</name>
    <dbReference type="NCBI Taxonomy" id="2027243"/>
    <lineage>
        <taxon>Viruses</taxon>
        <taxon>Riboviria</taxon>
        <taxon>Orthornavirae</taxon>
        <taxon>Lenarviricota</taxon>
        <taxon>Leviviricetes</taxon>
        <taxon>Norzivirales</taxon>
        <taxon>Fiersviridae</taxon>
    </lineage>
</organism>
<evidence type="ECO:0000313" key="1">
    <source>
        <dbReference type="EMBL" id="QDH87346.1"/>
    </source>
</evidence>
<dbReference type="EMBL" id="MN033306">
    <property type="protein sequence ID" value="QDH87346.1"/>
    <property type="molecule type" value="Genomic_RNA"/>
</dbReference>
<protein>
    <submittedName>
        <fullName evidence="1">Uncharacterized protein</fullName>
    </submittedName>
</protein>
<gene>
    <name evidence="1" type="ORF">H4BulkLitter22333_000001</name>
</gene>
<accession>A0A514D151</accession>
<sequence>MARKSLKESELSKSGGISIVFVPGKVGDFIDHLFVGVNDEFFFPIREFLLNLGLLDPEVMASCHLLMGPLRVVAMRAGARESSLYPTAGGVH</sequence>
<reference evidence="1" key="1">
    <citation type="submission" date="2019-05" db="EMBL/GenBank/DDBJ databases">
        <title>Metatranscriptomic reconstruction reveals RNA viruses with the potential to shape carbon cycling in soil.</title>
        <authorList>
            <person name="Starr E.P."/>
            <person name="Nuccio E."/>
            <person name="Pett-Ridge J."/>
            <person name="Banfield J.F."/>
            <person name="Firestone M.K."/>
        </authorList>
    </citation>
    <scope>NUCLEOTIDE SEQUENCE</scope>
    <source>
        <strain evidence="1">H4_Bulk_Litter_22_scaffold_333</strain>
    </source>
</reference>
<name>A0A514D151_9VIRU</name>
<proteinExistence type="predicted"/>